<evidence type="ECO:0000313" key="3">
    <source>
        <dbReference type="EMBL" id="CCG54573.1"/>
    </source>
</evidence>
<feature type="transmembrane region" description="Helical" evidence="2">
    <location>
        <begin position="7"/>
        <end position="25"/>
    </location>
</feature>
<sequence>MSQKKNYSYRLIIFFLSLLIVVLLYKGYKDNKTAHELQNSLQEENYITQTQLTEMIEKYDSALLKLNKVSIEEGTLTLNSINGGTSKETVALSFKDVVSVNQQIAAIKDSIASLKKKLRNLEKLNPVATKEKVVVNNLEKISASSKLVISNLQARGVKVIKDNATNAQKKEIEQIRVCFSFEGTKFVDYGEKELFIQIVNPKNEIISKEQLIFEQNNTVLRYSKKIDFIYNKQITDVCNYVDLEKNKIYKGRYVVNLYSGINKIGSTIFNYN</sequence>
<dbReference type="STRING" id="1094466.KQS_13380"/>
<protein>
    <submittedName>
        <fullName evidence="3">Uncharacterized protein</fullName>
    </submittedName>
</protein>
<accession>H8XRY9</accession>
<keyword evidence="1" id="KW-0175">Coiled coil</keyword>
<keyword evidence="2" id="KW-0472">Membrane</keyword>
<dbReference type="PATRIC" id="fig|1094466.5.peg.2621"/>
<dbReference type="Proteomes" id="UP000007599">
    <property type="component" value="Chromosome I"/>
</dbReference>
<dbReference type="eggNOG" id="COG4768">
    <property type="taxonomic scope" value="Bacteria"/>
</dbReference>
<dbReference type="AlphaFoldDB" id="H8XRY9"/>
<keyword evidence="2" id="KW-1133">Transmembrane helix</keyword>
<dbReference type="RefSeq" id="WP_014389691.1">
    <property type="nucleotide sequence ID" value="NC_017025.1"/>
</dbReference>
<proteinExistence type="predicted"/>
<feature type="coiled-coil region" evidence="1">
    <location>
        <begin position="104"/>
        <end position="131"/>
    </location>
</feature>
<reference evidence="4" key="2">
    <citation type="submission" date="2012-03" db="EMBL/GenBank/DDBJ databases">
        <title>Complete genome sequence of Flavobacterium indicum GPTSA100-9T, isolated from warm spring water.</title>
        <authorList>
            <person name="Barbier P."/>
            <person name="Houel A."/>
            <person name="Loux V."/>
            <person name="Poulain J."/>
            <person name="Bernardet J.-F."/>
            <person name="Touchon M."/>
            <person name="Duchaud E."/>
        </authorList>
    </citation>
    <scope>NUCLEOTIDE SEQUENCE [LARGE SCALE GENOMIC DNA]</scope>
    <source>
        <strain evidence="4">DSM 17447 / CIP 109464 / GPTSA100-9</strain>
    </source>
</reference>
<dbReference type="HOGENOM" id="CLU_080394_0_0_10"/>
<name>H8XRY9_FLAIG</name>
<evidence type="ECO:0000256" key="1">
    <source>
        <dbReference type="SAM" id="Coils"/>
    </source>
</evidence>
<keyword evidence="2" id="KW-0812">Transmembrane</keyword>
<reference evidence="3 4" key="1">
    <citation type="journal article" date="2012" name="J. Bacteriol.">
        <title>Complete Genome Sequence of Flavobacterium indicum GPSTA100-9T, Isolated from Warm Spring Water.</title>
        <authorList>
            <person name="Barbier P."/>
            <person name="Houel A."/>
            <person name="Loux V."/>
            <person name="Poulain J."/>
            <person name="Bernardet J.F."/>
            <person name="Touchon M."/>
            <person name="Duchaud E."/>
        </authorList>
    </citation>
    <scope>NUCLEOTIDE SEQUENCE [LARGE SCALE GENOMIC DNA]</scope>
    <source>
        <strain evidence="4">DSM 17447 / CIP 109464 / GPTSA100-9</strain>
    </source>
</reference>
<dbReference type="EMBL" id="HE774682">
    <property type="protein sequence ID" value="CCG54573.1"/>
    <property type="molecule type" value="Genomic_DNA"/>
</dbReference>
<evidence type="ECO:0000256" key="2">
    <source>
        <dbReference type="SAM" id="Phobius"/>
    </source>
</evidence>
<gene>
    <name evidence="3" type="ordered locus">KQS_13380</name>
</gene>
<dbReference type="OrthoDB" id="1115172at2"/>
<evidence type="ECO:0000313" key="4">
    <source>
        <dbReference type="Proteomes" id="UP000007599"/>
    </source>
</evidence>
<keyword evidence="4" id="KW-1185">Reference proteome</keyword>
<dbReference type="KEGG" id="fin:KQS_13380"/>
<organism evidence="3 4">
    <name type="scientific">Flavobacterium indicum (strain DSM 17447 / CIP 109464 / GPTSA100-9)</name>
    <dbReference type="NCBI Taxonomy" id="1094466"/>
    <lineage>
        <taxon>Bacteria</taxon>
        <taxon>Pseudomonadati</taxon>
        <taxon>Bacteroidota</taxon>
        <taxon>Flavobacteriia</taxon>
        <taxon>Flavobacteriales</taxon>
        <taxon>Flavobacteriaceae</taxon>
        <taxon>Flavobacterium</taxon>
    </lineage>
</organism>